<evidence type="ECO:0000313" key="2">
    <source>
        <dbReference type="Proteomes" id="UP001060085"/>
    </source>
</evidence>
<reference evidence="2" key="1">
    <citation type="journal article" date="2023" name="Nat. Plants">
        <title>Single-cell RNA sequencing provides a high-resolution roadmap for understanding the multicellular compartmentation of specialized metabolism.</title>
        <authorList>
            <person name="Sun S."/>
            <person name="Shen X."/>
            <person name="Li Y."/>
            <person name="Li Y."/>
            <person name="Wang S."/>
            <person name="Li R."/>
            <person name="Zhang H."/>
            <person name="Shen G."/>
            <person name="Guo B."/>
            <person name="Wei J."/>
            <person name="Xu J."/>
            <person name="St-Pierre B."/>
            <person name="Chen S."/>
            <person name="Sun C."/>
        </authorList>
    </citation>
    <scope>NUCLEOTIDE SEQUENCE [LARGE SCALE GENOMIC DNA]</scope>
</reference>
<evidence type="ECO:0000313" key="1">
    <source>
        <dbReference type="EMBL" id="KAI5673762.1"/>
    </source>
</evidence>
<keyword evidence="2" id="KW-1185">Reference proteome</keyword>
<dbReference type="EMBL" id="CM044703">
    <property type="protein sequence ID" value="KAI5673762.1"/>
    <property type="molecule type" value="Genomic_DNA"/>
</dbReference>
<accession>A0ACC0BM49</accession>
<dbReference type="Proteomes" id="UP001060085">
    <property type="component" value="Linkage Group LG03"/>
</dbReference>
<organism evidence="1 2">
    <name type="scientific">Catharanthus roseus</name>
    <name type="common">Madagascar periwinkle</name>
    <name type="synonym">Vinca rosea</name>
    <dbReference type="NCBI Taxonomy" id="4058"/>
    <lineage>
        <taxon>Eukaryota</taxon>
        <taxon>Viridiplantae</taxon>
        <taxon>Streptophyta</taxon>
        <taxon>Embryophyta</taxon>
        <taxon>Tracheophyta</taxon>
        <taxon>Spermatophyta</taxon>
        <taxon>Magnoliopsida</taxon>
        <taxon>eudicotyledons</taxon>
        <taxon>Gunneridae</taxon>
        <taxon>Pentapetalae</taxon>
        <taxon>asterids</taxon>
        <taxon>lamiids</taxon>
        <taxon>Gentianales</taxon>
        <taxon>Apocynaceae</taxon>
        <taxon>Rauvolfioideae</taxon>
        <taxon>Vinceae</taxon>
        <taxon>Catharanthinae</taxon>
        <taxon>Catharanthus</taxon>
    </lineage>
</organism>
<proteinExistence type="predicted"/>
<gene>
    <name evidence="1" type="ORF">M9H77_14126</name>
</gene>
<comment type="caution">
    <text evidence="1">The sequence shown here is derived from an EMBL/GenBank/DDBJ whole genome shotgun (WGS) entry which is preliminary data.</text>
</comment>
<protein>
    <submittedName>
        <fullName evidence="1">Uncharacterized protein</fullName>
    </submittedName>
</protein>
<name>A0ACC0BM49_CATRO</name>
<sequence>MSTENEEDVNTHEPKVFSTVYHMLYRRHIDQNVLAKLTELIKDEEVASQFINGSWKKLLNKIDEQEYLRKLENPKTKWQNRPDFLHYLFTTWLILINS</sequence>